<feature type="compositionally biased region" description="Polar residues" evidence="1">
    <location>
        <begin position="605"/>
        <end position="623"/>
    </location>
</feature>
<organism evidence="2 3">
    <name type="scientific">Marasmiellus scandens</name>
    <dbReference type="NCBI Taxonomy" id="2682957"/>
    <lineage>
        <taxon>Eukaryota</taxon>
        <taxon>Fungi</taxon>
        <taxon>Dikarya</taxon>
        <taxon>Basidiomycota</taxon>
        <taxon>Agaricomycotina</taxon>
        <taxon>Agaricomycetes</taxon>
        <taxon>Agaricomycetidae</taxon>
        <taxon>Agaricales</taxon>
        <taxon>Marasmiineae</taxon>
        <taxon>Omphalotaceae</taxon>
        <taxon>Marasmiellus</taxon>
    </lineage>
</organism>
<dbReference type="Proteomes" id="UP001498398">
    <property type="component" value="Unassembled WGS sequence"/>
</dbReference>
<feature type="compositionally biased region" description="Basic and acidic residues" evidence="1">
    <location>
        <begin position="626"/>
        <end position="647"/>
    </location>
</feature>
<feature type="compositionally biased region" description="Basic and acidic residues" evidence="1">
    <location>
        <begin position="517"/>
        <end position="531"/>
    </location>
</feature>
<sequence>MDSTWSPEFSDEGFDTRRFRYEKLPIFAGFEVEPSYDDSLAFTLSELGPYQGRVVSFQRDEGYMGEDCLNLELYSRNSKQYPFFPGKPCKLLPLSPRPYIDGSLGRFDHSRIPQYYNDSKPYLAFVLRSELGQMDSDAPENAPLLQTWKSAAYPHYEEGEMTRKYWSALVARIRALLREADKISTCKNCSSWPGFIASQPKCPARCEWDQLPVSTTFDYFVSQAYELQIWIRELAAWIRMGGILRVSPLRSGSKVKDAENLSANDDLVGIWINGMTEDKVTWLWNKGRVPLFVVHRIRGDKDRPFNSNDPRWKRNPKELTPFHNNPLSAQWKILAEKSHISCSFDPFDLGLLPQYLIHSDPVLSWKSSSKANENNFPGPNWPEQSARTTLFPNELHNLELRKLHPNHVAWIAPPRVIRARQGIRWEKFIEDYDDNGPLMKKLPRKTHDENEEGFSYYDRKLCRELIFSEQLPLPDGLTHDVNVFGLPAPELPYWRNQECTIKDKASLWVYHQREPKSEDIGRLASEPDPKMLPKLPLEELPSADPTLEDNLMESEETPPSIKGTVRQREATPADPYEMLIFEDSPYLEPSVNTVDPDVEITDMTLSSKNEAPSKSPTQNLAVQESSMREDEEKDERMEEGEDKRIDEEGQGDAEVVDPTEMDPPSVNNPFAEFWELDFKNPTPPPPAPCSLLRFTGMGNVSLDDFRAFLFRTLLWMKAVKEVTIARIVRMVINHEVQFWVKVYDQEQAGWVVRAYRRMTTERGEQLRIGLVSLREWRETVNILGETQWGLPTPLHPHISSSGNSEGPPPRKRRALEDRLQNQPTSLIDRLGETSNSSGSNRQRRNKGRGGTRKKWFIIQHGPLHGEDPIGWETWDGHQWFQNYEDTNS</sequence>
<feature type="compositionally biased region" description="Acidic residues" evidence="1">
    <location>
        <begin position="648"/>
        <end position="660"/>
    </location>
</feature>
<protein>
    <submittedName>
        <fullName evidence="2">Uncharacterized protein</fullName>
    </submittedName>
</protein>
<accession>A0ABR1IL37</accession>
<evidence type="ECO:0000313" key="2">
    <source>
        <dbReference type="EMBL" id="KAK7435680.1"/>
    </source>
</evidence>
<evidence type="ECO:0000256" key="1">
    <source>
        <dbReference type="SAM" id="MobiDB-lite"/>
    </source>
</evidence>
<comment type="caution">
    <text evidence="2">The sequence shown here is derived from an EMBL/GenBank/DDBJ whole genome shotgun (WGS) entry which is preliminary data.</text>
</comment>
<reference evidence="2 3" key="1">
    <citation type="submission" date="2024-01" db="EMBL/GenBank/DDBJ databases">
        <title>A draft genome for the cacao thread blight pathogen Marasmiellus scandens.</title>
        <authorList>
            <person name="Baruah I.K."/>
            <person name="Leung J."/>
            <person name="Bukari Y."/>
            <person name="Amoako-Attah I."/>
            <person name="Meinhardt L.W."/>
            <person name="Bailey B.A."/>
            <person name="Cohen S.P."/>
        </authorList>
    </citation>
    <scope>NUCLEOTIDE SEQUENCE [LARGE SCALE GENOMIC DNA]</scope>
    <source>
        <strain evidence="2 3">GH-19</strain>
    </source>
</reference>
<feature type="region of interest" description="Disordered" evidence="1">
    <location>
        <begin position="605"/>
        <end position="664"/>
    </location>
</feature>
<feature type="compositionally biased region" description="Basic residues" evidence="1">
    <location>
        <begin position="841"/>
        <end position="854"/>
    </location>
</feature>
<feature type="region of interest" description="Disordered" evidence="1">
    <location>
        <begin position="517"/>
        <end position="571"/>
    </location>
</feature>
<name>A0ABR1IL37_9AGAR</name>
<evidence type="ECO:0000313" key="3">
    <source>
        <dbReference type="Proteomes" id="UP001498398"/>
    </source>
</evidence>
<feature type="region of interest" description="Disordered" evidence="1">
    <location>
        <begin position="793"/>
        <end position="854"/>
    </location>
</feature>
<proteinExistence type="predicted"/>
<feature type="compositionally biased region" description="Acidic residues" evidence="1">
    <location>
        <begin position="546"/>
        <end position="556"/>
    </location>
</feature>
<gene>
    <name evidence="2" type="ORF">VKT23_019513</name>
</gene>
<dbReference type="EMBL" id="JBANRG010000103">
    <property type="protein sequence ID" value="KAK7435680.1"/>
    <property type="molecule type" value="Genomic_DNA"/>
</dbReference>
<keyword evidence="3" id="KW-1185">Reference proteome</keyword>